<reference evidence="1" key="2">
    <citation type="journal article" date="2011" name="Microb. Ecol.">
        <title>Taxonomic and Functional Metagenomic Profiling of the Microbial Community in the Anoxic Sediment of a Sub-saline Shallow Lake (Laguna de Carrizo, Central Spain).</title>
        <authorList>
            <person name="Ferrer M."/>
            <person name="Guazzaroni M.E."/>
            <person name="Richter M."/>
            <person name="Garcia-Salamanca A."/>
            <person name="Yarza P."/>
            <person name="Suarez-Suarez A."/>
            <person name="Solano J."/>
            <person name="Alcaide M."/>
            <person name="van Dillewijn P."/>
            <person name="Molina-Henares M.A."/>
            <person name="Lopez-Cortes N."/>
            <person name="Al-Ramahi Y."/>
            <person name="Guerrero C."/>
            <person name="Acosta A."/>
            <person name="de Eugenio L.I."/>
            <person name="Martinez V."/>
            <person name="Marques S."/>
            <person name="Rojo F."/>
            <person name="Santero E."/>
            <person name="Genilloud O."/>
            <person name="Perez-Perez J."/>
            <person name="Rossello-Mora R."/>
            <person name="Ramos J.L."/>
        </authorList>
    </citation>
    <scope>NUCLEOTIDE SEQUENCE</scope>
</reference>
<feature type="non-terminal residue" evidence="1">
    <location>
        <position position="129"/>
    </location>
</feature>
<evidence type="ECO:0000313" key="1">
    <source>
        <dbReference type="EMBL" id="EFK96398.1"/>
    </source>
</evidence>
<dbReference type="AlphaFoldDB" id="D9PJ69"/>
<proteinExistence type="predicted"/>
<dbReference type="Pfam" id="PF13412">
    <property type="entry name" value="HTH_24"/>
    <property type="match status" value="1"/>
</dbReference>
<dbReference type="Gene3D" id="1.10.10.10">
    <property type="entry name" value="Winged helix-like DNA-binding domain superfamily/Winged helix DNA-binding domain"/>
    <property type="match status" value="1"/>
</dbReference>
<dbReference type="EMBL" id="ADZX01000499">
    <property type="protein sequence ID" value="EFK96398.1"/>
    <property type="molecule type" value="Genomic_DNA"/>
</dbReference>
<name>D9PJ69_9ZZZZ</name>
<protein>
    <submittedName>
        <fullName evidence="1">Bacterial regulatory protein, MarR</fullName>
    </submittedName>
</protein>
<dbReference type="SUPFAM" id="SSF46785">
    <property type="entry name" value="Winged helix' DNA-binding domain"/>
    <property type="match status" value="1"/>
</dbReference>
<comment type="caution">
    <text evidence="1">The sequence shown here is derived from an EMBL/GenBank/DDBJ whole genome shotgun (WGS) entry which is preliminary data.</text>
</comment>
<gene>
    <name evidence="1" type="ORF">LDC_1578</name>
</gene>
<organism evidence="1">
    <name type="scientific">sediment metagenome</name>
    <dbReference type="NCBI Taxonomy" id="749907"/>
    <lineage>
        <taxon>unclassified sequences</taxon>
        <taxon>metagenomes</taxon>
        <taxon>ecological metagenomes</taxon>
    </lineage>
</organism>
<dbReference type="InterPro" id="IPR036388">
    <property type="entry name" value="WH-like_DNA-bd_sf"/>
</dbReference>
<dbReference type="InterPro" id="IPR036390">
    <property type="entry name" value="WH_DNA-bd_sf"/>
</dbReference>
<sequence>MDKEDLQTLRLMDEIDHNGIHSQRELSQRLNISLGLVNTFLKRLVNKGYFKVTSMPRNRVKYFLTPEGLARKTKLTAEYLRYSVNFYRDIKDLLLDKYAEMEKNQVKSILFFGAGEVADLAYLYLQLTP</sequence>
<accession>D9PJ69</accession>
<reference evidence="1" key="1">
    <citation type="submission" date="2010-07" db="EMBL/GenBank/DDBJ databases">
        <authorList>
            <consortium name="CONSOLIDER consortium CSD2007-00005"/>
            <person name="Guazzaroni M.-E."/>
            <person name="Richter M."/>
            <person name="Garcia-Salamanca A."/>
            <person name="Yarza P."/>
            <person name="Ferrer M."/>
        </authorList>
    </citation>
    <scope>NUCLEOTIDE SEQUENCE</scope>
</reference>